<dbReference type="Gene3D" id="2.40.50.180">
    <property type="entry name" value="CheA-289, Domain 4"/>
    <property type="match status" value="1"/>
</dbReference>
<evidence type="ECO:0000313" key="2">
    <source>
        <dbReference type="EMBL" id="ETR72427.1"/>
    </source>
</evidence>
<proteinExistence type="predicted"/>
<dbReference type="GO" id="GO:0007165">
    <property type="term" value="P:signal transduction"/>
    <property type="evidence" value="ECO:0007669"/>
    <property type="project" value="InterPro"/>
</dbReference>
<dbReference type="InterPro" id="IPR036061">
    <property type="entry name" value="CheW-like_dom_sf"/>
</dbReference>
<feature type="domain" description="CheW-like" evidence="1">
    <location>
        <begin position="20"/>
        <end position="158"/>
    </location>
</feature>
<dbReference type="Pfam" id="PF01584">
    <property type="entry name" value="CheW"/>
    <property type="match status" value="1"/>
</dbReference>
<evidence type="ECO:0000259" key="1">
    <source>
        <dbReference type="PROSITE" id="PS50851"/>
    </source>
</evidence>
<dbReference type="Proteomes" id="UP000189670">
    <property type="component" value="Unassembled WGS sequence"/>
</dbReference>
<dbReference type="PROSITE" id="PS50851">
    <property type="entry name" value="CHEW"/>
    <property type="match status" value="1"/>
</dbReference>
<accession>A0A1V1PC25</accession>
<gene>
    <name evidence="2" type="ORF">OMM_07508</name>
</gene>
<sequence length="159" mass="18461">MNLKKFDLQGNRYAHARKKNIHFVCFRLDTNHYAIPLDYVDRVLRMVAISKVPEAPDWMVGVIDLQGKVIPVLDLRKRFKLPEQAIHPDNRMIVLHRNEKRYAITADDVTQVANISQMTSKQSQEMIDETIPLLNVLRHDDHLIMVIDPERLLNKVSAA</sequence>
<dbReference type="GO" id="GO:0006935">
    <property type="term" value="P:chemotaxis"/>
    <property type="evidence" value="ECO:0007669"/>
    <property type="project" value="InterPro"/>
</dbReference>
<dbReference type="AlphaFoldDB" id="A0A1V1PC25"/>
<evidence type="ECO:0000313" key="3">
    <source>
        <dbReference type="Proteomes" id="UP000189670"/>
    </source>
</evidence>
<dbReference type="PANTHER" id="PTHR22617">
    <property type="entry name" value="CHEMOTAXIS SENSOR HISTIDINE KINASE-RELATED"/>
    <property type="match status" value="1"/>
</dbReference>
<dbReference type="Gene3D" id="2.30.30.40">
    <property type="entry name" value="SH3 Domains"/>
    <property type="match status" value="1"/>
</dbReference>
<dbReference type="SUPFAM" id="SSF50341">
    <property type="entry name" value="CheW-like"/>
    <property type="match status" value="1"/>
</dbReference>
<dbReference type="InterPro" id="IPR002545">
    <property type="entry name" value="CheW-lke_dom"/>
</dbReference>
<dbReference type="GO" id="GO:0005829">
    <property type="term" value="C:cytosol"/>
    <property type="evidence" value="ECO:0007669"/>
    <property type="project" value="TreeGrafter"/>
</dbReference>
<dbReference type="PANTHER" id="PTHR22617:SF23">
    <property type="entry name" value="CHEMOTAXIS PROTEIN CHEW"/>
    <property type="match status" value="1"/>
</dbReference>
<dbReference type="EMBL" id="ATBP01000148">
    <property type="protein sequence ID" value="ETR72427.1"/>
    <property type="molecule type" value="Genomic_DNA"/>
</dbReference>
<dbReference type="SMART" id="SM00260">
    <property type="entry name" value="CheW"/>
    <property type="match status" value="1"/>
</dbReference>
<name>A0A1V1PC25_9BACT</name>
<dbReference type="InterPro" id="IPR039315">
    <property type="entry name" value="CheW"/>
</dbReference>
<organism evidence="2 3">
    <name type="scientific">Candidatus Magnetoglobus multicellularis str. Araruama</name>
    <dbReference type="NCBI Taxonomy" id="890399"/>
    <lineage>
        <taxon>Bacteria</taxon>
        <taxon>Pseudomonadati</taxon>
        <taxon>Thermodesulfobacteriota</taxon>
        <taxon>Desulfobacteria</taxon>
        <taxon>Desulfobacterales</taxon>
        <taxon>Desulfobacteraceae</taxon>
        <taxon>Candidatus Magnetoglobus</taxon>
    </lineage>
</organism>
<comment type="caution">
    <text evidence="2">The sequence shown here is derived from an EMBL/GenBank/DDBJ whole genome shotgun (WGS) entry which is preliminary data.</text>
</comment>
<protein>
    <submittedName>
        <fullName evidence="2">Chemotaxis protein CheW</fullName>
    </submittedName>
</protein>
<reference evidence="3" key="1">
    <citation type="submission" date="2012-11" db="EMBL/GenBank/DDBJ databases">
        <authorList>
            <person name="Lucero-Rivera Y.E."/>
            <person name="Tovar-Ramirez D."/>
        </authorList>
    </citation>
    <scope>NUCLEOTIDE SEQUENCE [LARGE SCALE GENOMIC DNA]</scope>
    <source>
        <strain evidence="3">Araruama</strain>
    </source>
</reference>